<evidence type="ECO:0000313" key="6">
    <source>
        <dbReference type="Proteomes" id="UP000033054"/>
    </source>
</evidence>
<evidence type="ECO:0000256" key="1">
    <source>
        <dbReference type="ARBA" id="ARBA00022737"/>
    </source>
</evidence>
<dbReference type="OrthoDB" id="1490552at2"/>
<name>A0A0E3ZXW7_9BACT</name>
<dbReference type="PATRIC" id="fig|1379870.5.peg.4979"/>
<dbReference type="InterPro" id="IPR011990">
    <property type="entry name" value="TPR-like_helical_dom_sf"/>
</dbReference>
<proteinExistence type="predicted"/>
<keyword evidence="1" id="KW-0677">Repeat</keyword>
<dbReference type="InterPro" id="IPR051012">
    <property type="entry name" value="CellSynth/LPSAsmb/PSIAsmb"/>
</dbReference>
<dbReference type="HOGENOM" id="CLU_084740_0_0_10"/>
<dbReference type="SUPFAM" id="SSF48452">
    <property type="entry name" value="TPR-like"/>
    <property type="match status" value="1"/>
</dbReference>
<dbReference type="Proteomes" id="UP000033054">
    <property type="component" value="Chromosome"/>
</dbReference>
<dbReference type="Pfam" id="PF13432">
    <property type="entry name" value="TPR_16"/>
    <property type="match status" value="1"/>
</dbReference>
<feature type="compositionally biased region" description="Polar residues" evidence="4">
    <location>
        <begin position="46"/>
        <end position="64"/>
    </location>
</feature>
<evidence type="ECO:0000256" key="2">
    <source>
        <dbReference type="ARBA" id="ARBA00022803"/>
    </source>
</evidence>
<keyword evidence="2 3" id="KW-0802">TPR repeat</keyword>
<keyword evidence="6" id="KW-1185">Reference proteome</keyword>
<dbReference type="InterPro" id="IPR019734">
    <property type="entry name" value="TPR_rpt"/>
</dbReference>
<dbReference type="PANTHER" id="PTHR45586">
    <property type="entry name" value="TPR REPEAT-CONTAINING PROTEIN PA4667"/>
    <property type="match status" value="1"/>
</dbReference>
<gene>
    <name evidence="5" type="ORF">SD10_23005</name>
</gene>
<protein>
    <submittedName>
        <fullName evidence="5">Uncharacterized protein</fullName>
    </submittedName>
</protein>
<dbReference type="AlphaFoldDB" id="A0A0E3ZXW7"/>
<evidence type="ECO:0000256" key="4">
    <source>
        <dbReference type="SAM" id="MobiDB-lite"/>
    </source>
</evidence>
<dbReference type="PANTHER" id="PTHR45586:SF1">
    <property type="entry name" value="LIPOPOLYSACCHARIDE ASSEMBLY PROTEIN B"/>
    <property type="match status" value="1"/>
</dbReference>
<feature type="region of interest" description="Disordered" evidence="4">
    <location>
        <begin position="37"/>
        <end position="77"/>
    </location>
</feature>
<feature type="repeat" description="TPR" evidence="3">
    <location>
        <begin position="212"/>
        <end position="245"/>
    </location>
</feature>
<evidence type="ECO:0000313" key="5">
    <source>
        <dbReference type="EMBL" id="AKD57330.1"/>
    </source>
</evidence>
<evidence type="ECO:0000256" key="3">
    <source>
        <dbReference type="PROSITE-ProRule" id="PRU00339"/>
    </source>
</evidence>
<accession>A0A0E3ZXW7</accession>
<dbReference type="KEGG" id="srd:SD10_23005"/>
<dbReference type="STRING" id="1379870.SD10_23005"/>
<dbReference type="Gene3D" id="1.25.40.10">
    <property type="entry name" value="Tetratricopeptide repeat domain"/>
    <property type="match status" value="1"/>
</dbReference>
<sequence length="294" mass="32552">MNKSVLFVILLAAALTVGLYTRPKVVVRNEDKQIATATSGGHAMQAPNTVQAGTNSPNEQSTRNGADASAIHEKPVSPAQRKQIETLETAFASASPAQKEAVGLKLINLFREATRYDSAAHYAELVALAQPNERTLVRAGDEYFEAYTFAVDDKKTAILGQKTRQFYQQALAKNPNLLSAKANMAMTYVNTDTPMQGIMLLREVLKQEPTNELALFNLGLLSMRSNQYERAIERFRQILVNNPTSRKAQFYLGVSLAEAGQKAEARQVLAQVKKQEKDPQILAAVREYEERLSH</sequence>
<dbReference type="EMBL" id="CP010429">
    <property type="protein sequence ID" value="AKD57330.1"/>
    <property type="molecule type" value="Genomic_DNA"/>
</dbReference>
<reference evidence="5 6" key="1">
    <citation type="journal article" date="2014" name="Curr. Microbiol.">
        <title>Spirosoma radiotolerans sp. nov., a gamma-radiation-resistant bacterium isolated from gamma ray-irradiated soil.</title>
        <authorList>
            <person name="Lee J.J."/>
            <person name="Srinivasan S."/>
            <person name="Lim S."/>
            <person name="Joe M."/>
            <person name="Im S."/>
            <person name="Bae S.I."/>
            <person name="Park K.R."/>
            <person name="Han J.H."/>
            <person name="Park S.H."/>
            <person name="Joo B.M."/>
            <person name="Park S.J."/>
            <person name="Kim M.K."/>
        </authorList>
    </citation>
    <scope>NUCLEOTIDE SEQUENCE [LARGE SCALE GENOMIC DNA]</scope>
    <source>
        <strain evidence="5 6">DG5A</strain>
    </source>
</reference>
<organism evidence="5 6">
    <name type="scientific">Spirosoma radiotolerans</name>
    <dbReference type="NCBI Taxonomy" id="1379870"/>
    <lineage>
        <taxon>Bacteria</taxon>
        <taxon>Pseudomonadati</taxon>
        <taxon>Bacteroidota</taxon>
        <taxon>Cytophagia</taxon>
        <taxon>Cytophagales</taxon>
        <taxon>Cytophagaceae</taxon>
        <taxon>Spirosoma</taxon>
    </lineage>
</organism>
<dbReference type="PROSITE" id="PS50005">
    <property type="entry name" value="TPR"/>
    <property type="match status" value="1"/>
</dbReference>
<dbReference type="RefSeq" id="WP_046577078.1">
    <property type="nucleotide sequence ID" value="NZ_CP010429.1"/>
</dbReference>